<name>A0A4S8J1M7_MUSBA</name>
<feature type="compositionally biased region" description="Basic and acidic residues" evidence="1">
    <location>
        <begin position="1"/>
        <end position="21"/>
    </location>
</feature>
<dbReference type="Proteomes" id="UP000317650">
    <property type="component" value="Chromosome 11"/>
</dbReference>
<feature type="compositionally biased region" description="Acidic residues" evidence="1">
    <location>
        <begin position="22"/>
        <end position="40"/>
    </location>
</feature>
<feature type="compositionally biased region" description="Basic and acidic residues" evidence="1">
    <location>
        <begin position="62"/>
        <end position="85"/>
    </location>
</feature>
<comment type="caution">
    <text evidence="2">The sequence shown here is derived from an EMBL/GenBank/DDBJ whole genome shotgun (WGS) entry which is preliminary data.</text>
</comment>
<sequence length="176" mass="19287">MPKMEKTRPTAMRWSDERPWGDDDAVVEGDGNEDGTDEEDGKGASRDLEGGTDVAVHGGGLRHREGGHLGIDGPKHDGGGPGGEHSDHLLHLLHVRQGGEPPLALFSRRRRDGSSGKARRLFLHAQATTAANCVNGLPTSFLNRYLLVLDRNKAKPAMMATAQMPYPHRRPKWSWM</sequence>
<evidence type="ECO:0000313" key="2">
    <source>
        <dbReference type="EMBL" id="THU55191.1"/>
    </source>
</evidence>
<evidence type="ECO:0000256" key="1">
    <source>
        <dbReference type="SAM" id="MobiDB-lite"/>
    </source>
</evidence>
<accession>A0A4S8J1M7</accession>
<reference evidence="2 3" key="1">
    <citation type="journal article" date="2019" name="Nat. Plants">
        <title>Genome sequencing of Musa balbisiana reveals subgenome evolution and function divergence in polyploid bananas.</title>
        <authorList>
            <person name="Yao X."/>
        </authorList>
    </citation>
    <scope>NUCLEOTIDE SEQUENCE [LARGE SCALE GENOMIC DNA]</scope>
    <source>
        <strain evidence="3">cv. DH-PKW</strain>
        <tissue evidence="2">Leaves</tissue>
    </source>
</reference>
<evidence type="ECO:0000313" key="3">
    <source>
        <dbReference type="Proteomes" id="UP000317650"/>
    </source>
</evidence>
<organism evidence="2 3">
    <name type="scientific">Musa balbisiana</name>
    <name type="common">Banana</name>
    <dbReference type="NCBI Taxonomy" id="52838"/>
    <lineage>
        <taxon>Eukaryota</taxon>
        <taxon>Viridiplantae</taxon>
        <taxon>Streptophyta</taxon>
        <taxon>Embryophyta</taxon>
        <taxon>Tracheophyta</taxon>
        <taxon>Spermatophyta</taxon>
        <taxon>Magnoliopsida</taxon>
        <taxon>Liliopsida</taxon>
        <taxon>Zingiberales</taxon>
        <taxon>Musaceae</taxon>
        <taxon>Musa</taxon>
    </lineage>
</organism>
<keyword evidence="3" id="KW-1185">Reference proteome</keyword>
<proteinExistence type="predicted"/>
<feature type="region of interest" description="Disordered" evidence="1">
    <location>
        <begin position="1"/>
        <end position="85"/>
    </location>
</feature>
<gene>
    <name evidence="2" type="ORF">C4D60_Mb11t03970</name>
</gene>
<dbReference type="AlphaFoldDB" id="A0A4S8J1M7"/>
<dbReference type="EMBL" id="PYDT01000007">
    <property type="protein sequence ID" value="THU55191.1"/>
    <property type="molecule type" value="Genomic_DNA"/>
</dbReference>
<protein>
    <submittedName>
        <fullName evidence="2">Uncharacterized protein</fullName>
    </submittedName>
</protein>